<organism evidence="3 4">
    <name type="scientific">Anopheles maculatus</name>
    <dbReference type="NCBI Taxonomy" id="74869"/>
    <lineage>
        <taxon>Eukaryota</taxon>
        <taxon>Metazoa</taxon>
        <taxon>Ecdysozoa</taxon>
        <taxon>Arthropoda</taxon>
        <taxon>Hexapoda</taxon>
        <taxon>Insecta</taxon>
        <taxon>Pterygota</taxon>
        <taxon>Neoptera</taxon>
        <taxon>Endopterygota</taxon>
        <taxon>Diptera</taxon>
        <taxon>Nematocera</taxon>
        <taxon>Culicoidea</taxon>
        <taxon>Culicidae</taxon>
        <taxon>Anophelinae</taxon>
        <taxon>Anopheles</taxon>
        <taxon>Anopheles maculatus group</taxon>
    </lineage>
</organism>
<name>A0A182SZ66_9DIPT</name>
<keyword evidence="2" id="KW-1133">Transmembrane helix</keyword>
<keyword evidence="2" id="KW-0472">Membrane</keyword>
<proteinExistence type="predicted"/>
<keyword evidence="2" id="KW-0812">Transmembrane</keyword>
<reference evidence="4" key="1">
    <citation type="submission" date="2013-09" db="EMBL/GenBank/DDBJ databases">
        <title>The Genome Sequence of Anopheles maculatus species B.</title>
        <authorList>
            <consortium name="The Broad Institute Genomics Platform"/>
            <person name="Neafsey D.E."/>
            <person name="Besansky N."/>
            <person name="Howell P."/>
            <person name="Walton C."/>
            <person name="Young S.K."/>
            <person name="Zeng Q."/>
            <person name="Gargeya S."/>
            <person name="Fitzgerald M."/>
            <person name="Haas B."/>
            <person name="Abouelleil A."/>
            <person name="Allen A.W."/>
            <person name="Alvarado L."/>
            <person name="Arachchi H.M."/>
            <person name="Berlin A.M."/>
            <person name="Chapman S.B."/>
            <person name="Gainer-Dewar J."/>
            <person name="Goldberg J."/>
            <person name="Griggs A."/>
            <person name="Gujja S."/>
            <person name="Hansen M."/>
            <person name="Howarth C."/>
            <person name="Imamovic A."/>
            <person name="Ireland A."/>
            <person name="Larimer J."/>
            <person name="McCowan C."/>
            <person name="Murphy C."/>
            <person name="Pearson M."/>
            <person name="Poon T.W."/>
            <person name="Priest M."/>
            <person name="Roberts A."/>
            <person name="Saif S."/>
            <person name="Shea T."/>
            <person name="Sisk P."/>
            <person name="Sykes S."/>
            <person name="Wortman J."/>
            <person name="Nusbaum C."/>
            <person name="Birren B."/>
        </authorList>
    </citation>
    <scope>NUCLEOTIDE SEQUENCE [LARGE SCALE GENOMIC DNA]</scope>
    <source>
        <strain evidence="4">maculatus3</strain>
    </source>
</reference>
<evidence type="ECO:0000256" key="2">
    <source>
        <dbReference type="SAM" id="Phobius"/>
    </source>
</evidence>
<evidence type="ECO:0000313" key="4">
    <source>
        <dbReference type="Proteomes" id="UP000075901"/>
    </source>
</evidence>
<dbReference type="EnsemblMetazoa" id="AMAM016380-RA">
    <property type="protein sequence ID" value="AMAM016380-PA"/>
    <property type="gene ID" value="AMAM016380"/>
</dbReference>
<evidence type="ECO:0000256" key="1">
    <source>
        <dbReference type="SAM" id="MobiDB-lite"/>
    </source>
</evidence>
<feature type="transmembrane region" description="Helical" evidence="2">
    <location>
        <begin position="6"/>
        <end position="22"/>
    </location>
</feature>
<feature type="region of interest" description="Disordered" evidence="1">
    <location>
        <begin position="123"/>
        <end position="145"/>
    </location>
</feature>
<sequence>MPDYVAIVITTGVVCFLIFWMIRCCCTRRTQGTIITTPVVITSEVHRVAPATTTVQIGTIVQGHPTGTSAYPAYPPQHPAPYPAQPYMQHYPLQTSAAPPAVPPHQQPAPVQFPALPVTMQYPPPTATTAPPGAPAAPMFNPPSYDQVVAGSYPAQAPYNPDFKG</sequence>
<evidence type="ECO:0000313" key="3">
    <source>
        <dbReference type="EnsemblMetazoa" id="AMAM016380-PA"/>
    </source>
</evidence>
<protein>
    <submittedName>
        <fullName evidence="3">Uncharacterized protein</fullName>
    </submittedName>
</protein>
<dbReference type="Proteomes" id="UP000075901">
    <property type="component" value="Unassembled WGS sequence"/>
</dbReference>
<dbReference type="AlphaFoldDB" id="A0A182SZ66"/>
<reference evidence="3" key="2">
    <citation type="submission" date="2020-05" db="UniProtKB">
        <authorList>
            <consortium name="EnsemblMetazoa"/>
        </authorList>
    </citation>
    <scope>IDENTIFICATION</scope>
    <source>
        <strain evidence="3">maculatus3</strain>
    </source>
</reference>
<accession>A0A182SZ66</accession>
<dbReference type="VEuPathDB" id="VectorBase:AMAM016380"/>
<keyword evidence="4" id="KW-1185">Reference proteome</keyword>